<dbReference type="AlphaFoldDB" id="A0A0R0D6Y7"/>
<evidence type="ECO:0000313" key="2">
    <source>
        <dbReference type="Proteomes" id="UP000051386"/>
    </source>
</evidence>
<accession>A0A0R0D6Y7</accession>
<sequence>MGRHATRRAPKATLGFAWGRFPTEDGSVISYRPYRQDHRRAVHMHVVSFFVHDDARTAAAILRRARKFLRDKVDEIDLAAMGVAT</sequence>
<gene>
    <name evidence="1" type="ORF">ABB28_08920</name>
</gene>
<dbReference type="Proteomes" id="UP000051386">
    <property type="component" value="Unassembled WGS sequence"/>
</dbReference>
<protein>
    <submittedName>
        <fullName evidence="1">Uncharacterized protein</fullName>
    </submittedName>
</protein>
<name>A0A0R0D6Y7_9GAMM</name>
<keyword evidence="2" id="KW-1185">Reference proteome</keyword>
<reference evidence="1 2" key="1">
    <citation type="submission" date="2015-05" db="EMBL/GenBank/DDBJ databases">
        <title>Genome sequencing and analysis of members of genus Stenotrophomonas.</title>
        <authorList>
            <person name="Patil P.P."/>
            <person name="Midha S."/>
            <person name="Patil P.B."/>
        </authorList>
    </citation>
    <scope>NUCLEOTIDE SEQUENCE [LARGE SCALE GENOMIC DNA]</scope>
    <source>
        <strain evidence="1 2">DSM 21508</strain>
    </source>
</reference>
<comment type="caution">
    <text evidence="1">The sequence shown here is derived from an EMBL/GenBank/DDBJ whole genome shotgun (WGS) entry which is preliminary data.</text>
</comment>
<evidence type="ECO:0000313" key="1">
    <source>
        <dbReference type="EMBL" id="KRG73870.1"/>
    </source>
</evidence>
<organism evidence="1 2">
    <name type="scientific">Stenotrophomonas chelatiphaga</name>
    <dbReference type="NCBI Taxonomy" id="517011"/>
    <lineage>
        <taxon>Bacteria</taxon>
        <taxon>Pseudomonadati</taxon>
        <taxon>Pseudomonadota</taxon>
        <taxon>Gammaproteobacteria</taxon>
        <taxon>Lysobacterales</taxon>
        <taxon>Lysobacteraceae</taxon>
        <taxon>Stenotrophomonas</taxon>
    </lineage>
</organism>
<dbReference type="EMBL" id="LDJK01000036">
    <property type="protein sequence ID" value="KRG73870.1"/>
    <property type="molecule type" value="Genomic_DNA"/>
</dbReference>
<proteinExistence type="predicted"/>
<dbReference type="PATRIC" id="fig|517011.3.peg.1448"/>